<reference evidence="1 2" key="1">
    <citation type="journal article" date="2011" name="J. Bacteriol.">
        <title>Complete genome sequence of Acidaminococcus intestini RYC-MR95, a Gram-negative bacterium from the phylum Firmicutes.</title>
        <authorList>
            <person name="D'Auria G."/>
            <person name="Galan J.C."/>
            <person name="Rodriguez-Alcayna M."/>
            <person name="Moya A."/>
            <person name="Baquero F."/>
            <person name="Latorre A."/>
        </authorList>
    </citation>
    <scope>NUCLEOTIDE SEQUENCE [LARGE SCALE GENOMIC DNA]</scope>
    <source>
        <strain evidence="1 2">RyC-MR95</strain>
    </source>
</reference>
<gene>
    <name evidence="1" type="ordered locus">Acin_1394</name>
</gene>
<dbReference type="PATRIC" id="fig|568816.4.peg.1350"/>
<organism evidence="1 2">
    <name type="scientific">Acidaminococcus intestini (strain RyC-MR95)</name>
    <dbReference type="NCBI Taxonomy" id="568816"/>
    <lineage>
        <taxon>Bacteria</taxon>
        <taxon>Bacillati</taxon>
        <taxon>Bacillota</taxon>
        <taxon>Negativicutes</taxon>
        <taxon>Acidaminococcales</taxon>
        <taxon>Acidaminococcaceae</taxon>
        <taxon>Acidaminococcus</taxon>
    </lineage>
</organism>
<proteinExistence type="predicted"/>
<keyword evidence="2" id="KW-1185">Reference proteome</keyword>
<dbReference type="RefSeq" id="WP_014128629.1">
    <property type="nucleotide sequence ID" value="NC_016077.1"/>
</dbReference>
<protein>
    <submittedName>
        <fullName evidence="1">Uncharacterized protein</fullName>
    </submittedName>
</protein>
<dbReference type="HOGENOM" id="CLU_3021333_0_0_9"/>
<sequence>MKNCRDITRRLCRVSPCLVKGIVEIKMLHTLNFDVDAWQAYHVSRAVRGVSTELR</sequence>
<evidence type="ECO:0000313" key="2">
    <source>
        <dbReference type="Proteomes" id="UP000007093"/>
    </source>
</evidence>
<accession>G4Q9B4</accession>
<evidence type="ECO:0000313" key="1">
    <source>
        <dbReference type="EMBL" id="AEQ22616.1"/>
    </source>
</evidence>
<dbReference type="EMBL" id="CP003058">
    <property type="protein sequence ID" value="AEQ22616.1"/>
    <property type="molecule type" value="Genomic_DNA"/>
</dbReference>
<dbReference type="Proteomes" id="UP000007093">
    <property type="component" value="Chromosome"/>
</dbReference>
<dbReference type="AlphaFoldDB" id="G4Q9B4"/>
<dbReference type="InParanoid" id="G4Q9B4"/>
<dbReference type="KEGG" id="ain:Acin_1394"/>
<name>G4Q9B4_ACIIR</name>